<comment type="caution">
    <text evidence="1">The sequence shown here is derived from an EMBL/GenBank/DDBJ whole genome shotgun (WGS) entry which is preliminary data.</text>
</comment>
<dbReference type="OrthoDB" id="912496at2"/>
<protein>
    <submittedName>
        <fullName evidence="1">Uncharacterized protein</fullName>
    </submittedName>
</protein>
<dbReference type="EMBL" id="VNIK02000002">
    <property type="protein sequence ID" value="KAB5490884.1"/>
    <property type="molecule type" value="Genomic_DNA"/>
</dbReference>
<evidence type="ECO:0000313" key="1">
    <source>
        <dbReference type="EMBL" id="KAB5490884.1"/>
    </source>
</evidence>
<accession>A0A5N5IX17</accession>
<dbReference type="AlphaFoldDB" id="A0A5N5IX17"/>
<name>A0A5N5IX17_9FLAO</name>
<evidence type="ECO:0000313" key="2">
    <source>
        <dbReference type="Proteomes" id="UP000319204"/>
    </source>
</evidence>
<reference evidence="1" key="1">
    <citation type="submission" date="2019-10" db="EMBL/GenBank/DDBJ databases">
        <title>Muricauda hadale sp. nov., a piezophilic bacterium isolated from hadopelagic water of the Mariana Trench.</title>
        <authorList>
            <person name="Wei Y."/>
        </authorList>
    </citation>
    <scope>NUCLEOTIDE SEQUENCE [LARGE SCALE GENOMIC DNA]</scope>
    <source>
        <strain evidence="1">MT-229</strain>
    </source>
</reference>
<keyword evidence="2" id="KW-1185">Reference proteome</keyword>
<sequence>MKRPILLFILLLSQIIISQEKFLEINNNFKEGTRKVHTAFPVVDEATGNFAIFLDDDNNIYGFLYSAALDLIGEFASEGLAKKYEQIIGYSVNGKEIRLFLKDRKDKTFGSILFNFENKSTEETLYDFKLKNEVYVGGYSDASKFHLVTINKESSILNFYVFEEGSEYTKQSLDLSKESFYDNQGAVQHLYTIMATGGSETRFGNFNSFKIDKIDSHSPNSIETTSEILKMYPEKHGFKLTIDTQTLTYIIDVSTEELNYTLSTIEKPSISAPMVNSNSFILDDKIYLISSSDEEMVFSIKSLETGKELKNLQVKKDEEIIFKNTPIIQEGGTYKDYREMEKSSKFLRRLSKEDIGVAVVKSNNDYVITMGSKKEMVRGGAPMMMPGFGMPMGAIVGFTVTFNPTFYAYGSYNSTKATRIECLFDQDFNHKSGDIPKNVFDIITESADTFPKKDAETVFKLNDSYIWGVYNKKLNQYTLFKF</sequence>
<organism evidence="1 2">
    <name type="scientific">Flagellimonas hadalis</name>
    <dbReference type="NCBI Taxonomy" id="2597517"/>
    <lineage>
        <taxon>Bacteria</taxon>
        <taxon>Pseudomonadati</taxon>
        <taxon>Bacteroidota</taxon>
        <taxon>Flavobacteriia</taxon>
        <taxon>Flavobacteriales</taxon>
        <taxon>Flavobacteriaceae</taxon>
        <taxon>Flagellimonas</taxon>
    </lineage>
</organism>
<gene>
    <name evidence="1" type="ORF">FOT42_005490</name>
</gene>
<dbReference type="RefSeq" id="WP_151889575.1">
    <property type="nucleotide sequence ID" value="NZ_VNIK02000002.1"/>
</dbReference>
<dbReference type="Proteomes" id="UP000319204">
    <property type="component" value="Unassembled WGS sequence"/>
</dbReference>
<proteinExistence type="predicted"/>